<proteinExistence type="predicted"/>
<dbReference type="Pfam" id="PF01381">
    <property type="entry name" value="HTH_3"/>
    <property type="match status" value="1"/>
</dbReference>
<reference evidence="2" key="1">
    <citation type="submission" date="2020-04" db="EMBL/GenBank/DDBJ databases">
        <authorList>
            <person name="Chiriac C."/>
            <person name="Salcher M."/>
            <person name="Ghai R."/>
            <person name="Kavagutti S V."/>
        </authorList>
    </citation>
    <scope>NUCLEOTIDE SEQUENCE</scope>
</reference>
<dbReference type="InterPro" id="IPR001387">
    <property type="entry name" value="Cro/C1-type_HTH"/>
</dbReference>
<organism evidence="2">
    <name type="scientific">uncultured Caudovirales phage</name>
    <dbReference type="NCBI Taxonomy" id="2100421"/>
    <lineage>
        <taxon>Viruses</taxon>
        <taxon>Duplodnaviria</taxon>
        <taxon>Heunggongvirae</taxon>
        <taxon>Uroviricota</taxon>
        <taxon>Caudoviricetes</taxon>
        <taxon>Peduoviridae</taxon>
        <taxon>Maltschvirus</taxon>
        <taxon>Maltschvirus maltsch</taxon>
    </lineage>
</organism>
<evidence type="ECO:0000259" key="1">
    <source>
        <dbReference type="PROSITE" id="PS50943"/>
    </source>
</evidence>
<evidence type="ECO:0000313" key="2">
    <source>
        <dbReference type="EMBL" id="CAB4163412.1"/>
    </source>
</evidence>
<dbReference type="InterPro" id="IPR010982">
    <property type="entry name" value="Lambda_DNA-bd_dom_sf"/>
</dbReference>
<accession>A0A6J5NX91</accession>
<dbReference type="CDD" id="cd00093">
    <property type="entry name" value="HTH_XRE"/>
    <property type="match status" value="1"/>
</dbReference>
<sequence length="77" mass="8627">MKARVKALPDAQTASTTIKQLVPYIEASHYPLTYIAKRAGVSRYTIYRWLRGEGHPGVLELEAIASVVNVRIVVEPY</sequence>
<feature type="domain" description="HTH cro/C1-type" evidence="1">
    <location>
        <begin position="36"/>
        <end position="75"/>
    </location>
</feature>
<dbReference type="EMBL" id="LR796744">
    <property type="protein sequence ID" value="CAB4163412.1"/>
    <property type="molecule type" value="Genomic_DNA"/>
</dbReference>
<protein>
    <submittedName>
        <fullName evidence="2">HTH_XRE domain containing protein</fullName>
    </submittedName>
</protein>
<name>A0A6J5NX91_9CAUD</name>
<dbReference type="PROSITE" id="PS50943">
    <property type="entry name" value="HTH_CROC1"/>
    <property type="match status" value="1"/>
</dbReference>
<gene>
    <name evidence="2" type="ORF">UFOVP810_19</name>
</gene>
<dbReference type="SUPFAM" id="SSF47413">
    <property type="entry name" value="lambda repressor-like DNA-binding domains"/>
    <property type="match status" value="1"/>
</dbReference>
<dbReference type="Gene3D" id="1.10.260.40">
    <property type="entry name" value="lambda repressor-like DNA-binding domains"/>
    <property type="match status" value="1"/>
</dbReference>
<dbReference type="GO" id="GO:0003677">
    <property type="term" value="F:DNA binding"/>
    <property type="evidence" value="ECO:0007669"/>
    <property type="project" value="InterPro"/>
</dbReference>